<feature type="transmembrane region" description="Helical" evidence="1">
    <location>
        <begin position="136"/>
        <end position="165"/>
    </location>
</feature>
<feature type="transmembrane region" description="Helical" evidence="1">
    <location>
        <begin position="94"/>
        <end position="116"/>
    </location>
</feature>
<proteinExistence type="predicted"/>
<keyword evidence="1" id="KW-0472">Membrane</keyword>
<sequence>MSRSTVTPVEVLDWAIAQPWLALIFGAAVAIGITILRPSRPARADSDSSFERRGRARYAPESRTILWTAFAVVVIVIAEHFIRSYVVNMNGVISWWRFATPLFVAGLGIAALVAFISTTGSEHSERPVLGGPRRTWLSFVPSAATIGWSIVFLVLIATTIIAGLLSSADPQGRFVYLEIPIPNELDVDPLRIWFFGWAYGTPTLIALAMLSVFTAMALHANAVRPFLRPETVVRESIERRQIATSTVQLTTAAMLLSLGDAWQFIASSGASTRLDVLGDGPTQTYDVVWRGAEIATALGRIAPLLEITAFTILFLAMRQLRTADATDSAAEDLTVATA</sequence>
<dbReference type="STRING" id="273678.RS84_01371"/>
<feature type="transmembrane region" description="Helical" evidence="1">
    <location>
        <begin position="20"/>
        <end position="36"/>
    </location>
</feature>
<organism evidence="2 3">
    <name type="scientific">Microbacterium hydrocarbonoxydans</name>
    <dbReference type="NCBI Taxonomy" id="273678"/>
    <lineage>
        <taxon>Bacteria</taxon>
        <taxon>Bacillati</taxon>
        <taxon>Actinomycetota</taxon>
        <taxon>Actinomycetes</taxon>
        <taxon>Micrococcales</taxon>
        <taxon>Microbacteriaceae</taxon>
        <taxon>Microbacterium</taxon>
    </lineage>
</organism>
<comment type="caution">
    <text evidence="2">The sequence shown here is derived from an EMBL/GenBank/DDBJ whole genome shotgun (WGS) entry which is preliminary data.</text>
</comment>
<dbReference type="EMBL" id="JYJB01000008">
    <property type="protein sequence ID" value="KJL47743.1"/>
    <property type="molecule type" value="Genomic_DNA"/>
</dbReference>
<evidence type="ECO:0000313" key="2">
    <source>
        <dbReference type="EMBL" id="KJL47743.1"/>
    </source>
</evidence>
<reference evidence="2 3" key="1">
    <citation type="submission" date="2015-02" db="EMBL/GenBank/DDBJ databases">
        <title>Draft genome sequences of ten Microbacterium spp. with emphasis on heavy metal contaminated environments.</title>
        <authorList>
            <person name="Corretto E."/>
        </authorList>
    </citation>
    <scope>NUCLEOTIDE SEQUENCE [LARGE SCALE GENOMIC DNA]</scope>
    <source>
        <strain evidence="2 3">SA35</strain>
    </source>
</reference>
<dbReference type="AlphaFoldDB" id="A0A0M2HTG3"/>
<evidence type="ECO:0000313" key="3">
    <source>
        <dbReference type="Proteomes" id="UP000033900"/>
    </source>
</evidence>
<dbReference type="OrthoDB" id="5067075at2"/>
<evidence type="ECO:0000256" key="1">
    <source>
        <dbReference type="SAM" id="Phobius"/>
    </source>
</evidence>
<gene>
    <name evidence="2" type="ORF">RS84_01371</name>
</gene>
<dbReference type="PATRIC" id="fig|273678.4.peg.1369"/>
<keyword evidence="1" id="KW-1133">Transmembrane helix</keyword>
<protein>
    <submittedName>
        <fullName evidence="2">Uncharacterized protein</fullName>
    </submittedName>
</protein>
<name>A0A0M2HTG3_9MICO</name>
<keyword evidence="3" id="KW-1185">Reference proteome</keyword>
<feature type="transmembrane region" description="Helical" evidence="1">
    <location>
        <begin position="192"/>
        <end position="218"/>
    </location>
</feature>
<accession>A0A0M2HTG3</accession>
<dbReference type="RefSeq" id="WP_152641777.1">
    <property type="nucleotide sequence ID" value="NZ_JYJB01000008.1"/>
</dbReference>
<dbReference type="Proteomes" id="UP000033900">
    <property type="component" value="Unassembled WGS sequence"/>
</dbReference>
<keyword evidence="1" id="KW-0812">Transmembrane</keyword>
<feature type="transmembrane region" description="Helical" evidence="1">
    <location>
        <begin position="64"/>
        <end position="82"/>
    </location>
</feature>